<dbReference type="InterPro" id="IPR018247">
    <property type="entry name" value="EF_Hand_1_Ca_BS"/>
</dbReference>
<comment type="caution">
    <text evidence="3">The sequence shown here is derived from an EMBL/GenBank/DDBJ whole genome shotgun (WGS) entry which is preliminary data.</text>
</comment>
<dbReference type="InterPro" id="IPR011992">
    <property type="entry name" value="EF-hand-dom_pair"/>
</dbReference>
<feature type="signal peptide" evidence="1">
    <location>
        <begin position="1"/>
        <end position="21"/>
    </location>
</feature>
<proteinExistence type="predicted"/>
<dbReference type="InterPro" id="IPR002048">
    <property type="entry name" value="EF_hand_dom"/>
</dbReference>
<keyword evidence="4" id="KW-1185">Reference proteome</keyword>
<dbReference type="AlphaFoldDB" id="A0A7W9EDD3"/>
<evidence type="ECO:0000313" key="3">
    <source>
        <dbReference type="EMBL" id="MBB5685158.1"/>
    </source>
</evidence>
<sequence length="162" mass="17597">MKFRLIAAASCALLAIPAAIAAPHEGNAFIHDYDTNGDGQVTRAEFDAVRAIRFKATDANQDGWVSDSEYLSEYQARLEGQLAASDSSAEVQAEERVRQIRQTHVRFGVLDTNKDGKMQQAEYDASGARAFTQQDADKNTIVTAADVAATKARRAEMAAKTD</sequence>
<dbReference type="SUPFAM" id="SSF47473">
    <property type="entry name" value="EF-hand"/>
    <property type="match status" value="1"/>
</dbReference>
<dbReference type="Proteomes" id="UP000549617">
    <property type="component" value="Unassembled WGS sequence"/>
</dbReference>
<gene>
    <name evidence="3" type="ORF">FHS49_001166</name>
</gene>
<dbReference type="GO" id="GO:0005509">
    <property type="term" value="F:calcium ion binding"/>
    <property type="evidence" value="ECO:0007669"/>
    <property type="project" value="InterPro"/>
</dbReference>
<dbReference type="EMBL" id="JACIJC010000002">
    <property type="protein sequence ID" value="MBB5685158.1"/>
    <property type="molecule type" value="Genomic_DNA"/>
</dbReference>
<name>A0A7W9EDD3_9SPHN</name>
<evidence type="ECO:0000256" key="1">
    <source>
        <dbReference type="SAM" id="SignalP"/>
    </source>
</evidence>
<protein>
    <recommendedName>
        <fullName evidence="2">EF-hand domain-containing protein</fullName>
    </recommendedName>
</protein>
<dbReference type="PROSITE" id="PS00018">
    <property type="entry name" value="EF_HAND_1"/>
    <property type="match status" value="2"/>
</dbReference>
<accession>A0A7W9EDD3</accession>
<dbReference type="Pfam" id="PF13202">
    <property type="entry name" value="EF-hand_5"/>
    <property type="match status" value="1"/>
</dbReference>
<reference evidence="3 4" key="1">
    <citation type="submission" date="2020-08" db="EMBL/GenBank/DDBJ databases">
        <title>Genomic Encyclopedia of Type Strains, Phase IV (KMG-IV): sequencing the most valuable type-strain genomes for metagenomic binning, comparative biology and taxonomic classification.</title>
        <authorList>
            <person name="Goeker M."/>
        </authorList>
    </citation>
    <scope>NUCLEOTIDE SEQUENCE [LARGE SCALE GENOMIC DNA]</scope>
    <source>
        <strain evidence="3 4">DSM 25079</strain>
    </source>
</reference>
<feature type="chain" id="PRO_5031222724" description="EF-hand domain-containing protein" evidence="1">
    <location>
        <begin position="22"/>
        <end position="162"/>
    </location>
</feature>
<evidence type="ECO:0000259" key="2">
    <source>
        <dbReference type="Pfam" id="PF13202"/>
    </source>
</evidence>
<dbReference type="RefSeq" id="WP_184016279.1">
    <property type="nucleotide sequence ID" value="NZ_JACIJC010000002.1"/>
</dbReference>
<dbReference type="Gene3D" id="1.10.238.10">
    <property type="entry name" value="EF-hand"/>
    <property type="match status" value="1"/>
</dbReference>
<keyword evidence="1" id="KW-0732">Signal</keyword>
<evidence type="ECO:0000313" key="4">
    <source>
        <dbReference type="Proteomes" id="UP000549617"/>
    </source>
</evidence>
<feature type="domain" description="EF-hand" evidence="2">
    <location>
        <begin position="32"/>
        <end position="47"/>
    </location>
</feature>
<organism evidence="3 4">
    <name type="scientific">Sphingobium boeckii</name>
    <dbReference type="NCBI Taxonomy" id="1082345"/>
    <lineage>
        <taxon>Bacteria</taxon>
        <taxon>Pseudomonadati</taxon>
        <taxon>Pseudomonadota</taxon>
        <taxon>Alphaproteobacteria</taxon>
        <taxon>Sphingomonadales</taxon>
        <taxon>Sphingomonadaceae</taxon>
        <taxon>Sphingobium</taxon>
    </lineage>
</organism>